<evidence type="ECO:0000256" key="2">
    <source>
        <dbReference type="ARBA" id="ARBA00006472"/>
    </source>
</evidence>
<dbReference type="SUPFAM" id="SSF55248">
    <property type="entry name" value="PCD-like"/>
    <property type="match status" value="1"/>
</dbReference>
<dbReference type="InterPro" id="IPR036428">
    <property type="entry name" value="PCD_sf"/>
</dbReference>
<dbReference type="RefSeq" id="WP_135577207.1">
    <property type="nucleotide sequence ID" value="NZ_RQGA01000003.1"/>
</dbReference>
<evidence type="ECO:0000256" key="1">
    <source>
        <dbReference type="ARBA" id="ARBA00001554"/>
    </source>
</evidence>
<sequence>MREIPKNLTKSEIDTLLQTYGDWKLETEGNLSFFIFYKEFRNFKDAFGLIAKLALVSEALDHHAEIWNTYNKVRLKLFTHETHSLTTRDKDFITKLMD</sequence>
<dbReference type="Gene3D" id="3.30.1360.20">
    <property type="entry name" value="Transcriptional coactivator/pterin dehydratase"/>
    <property type="match status" value="1"/>
</dbReference>
<keyword evidence="6" id="KW-1185">Reference proteome</keyword>
<reference evidence="5" key="1">
    <citation type="journal article" date="2019" name="PLoS Negl. Trop. Dis.">
        <title>Revisiting the worldwide diversity of Leptospira species in the environment.</title>
        <authorList>
            <person name="Vincent A.T."/>
            <person name="Schiettekatte O."/>
            <person name="Bourhy P."/>
            <person name="Veyrier F.J."/>
            <person name="Picardeau M."/>
        </authorList>
    </citation>
    <scope>NUCLEOTIDE SEQUENCE [LARGE SCALE GENOMIC DNA]</scope>
    <source>
        <strain evidence="5">201702692</strain>
    </source>
</reference>
<evidence type="ECO:0000256" key="3">
    <source>
        <dbReference type="ARBA" id="ARBA00013252"/>
    </source>
</evidence>
<dbReference type="OrthoDB" id="9794987at2"/>
<dbReference type="GO" id="GO:0008124">
    <property type="term" value="F:4-alpha-hydroxytetrahydrobiopterin dehydratase activity"/>
    <property type="evidence" value="ECO:0007669"/>
    <property type="project" value="UniProtKB-EC"/>
</dbReference>
<dbReference type="Pfam" id="PF01329">
    <property type="entry name" value="Pterin_4a"/>
    <property type="match status" value="1"/>
</dbReference>
<keyword evidence="4" id="KW-0456">Lyase</keyword>
<protein>
    <recommendedName>
        <fullName evidence="3">4a-hydroxytetrahydrobiopterin dehydratase</fullName>
        <ecNumber evidence="3">4.2.1.96</ecNumber>
    </recommendedName>
</protein>
<organism evidence="5 6">
    <name type="scientific">Leptospira perdikensis</name>
    <dbReference type="NCBI Taxonomy" id="2484948"/>
    <lineage>
        <taxon>Bacteria</taxon>
        <taxon>Pseudomonadati</taxon>
        <taxon>Spirochaetota</taxon>
        <taxon>Spirochaetia</taxon>
        <taxon>Leptospirales</taxon>
        <taxon>Leptospiraceae</taxon>
        <taxon>Leptospira</taxon>
    </lineage>
</organism>
<comment type="caution">
    <text evidence="5">The sequence shown here is derived from an EMBL/GenBank/DDBJ whole genome shotgun (WGS) entry which is preliminary data.</text>
</comment>
<dbReference type="AlphaFoldDB" id="A0A4R9JKY9"/>
<evidence type="ECO:0000256" key="4">
    <source>
        <dbReference type="ARBA" id="ARBA00023239"/>
    </source>
</evidence>
<proteinExistence type="inferred from homology"/>
<comment type="similarity">
    <text evidence="2">Belongs to the pterin-4-alpha-carbinolamine dehydratase family.</text>
</comment>
<dbReference type="Proteomes" id="UP000298125">
    <property type="component" value="Unassembled WGS sequence"/>
</dbReference>
<dbReference type="PANTHER" id="PTHR12599">
    <property type="entry name" value="PTERIN-4-ALPHA-CARBINOLAMINE DEHYDRATASE"/>
    <property type="match status" value="1"/>
</dbReference>
<comment type="catalytic activity">
    <reaction evidence="1">
        <text>(4aS,6R)-4a-hydroxy-L-erythro-5,6,7,8-tetrahydrobiopterin = (6R)-L-erythro-6,7-dihydrobiopterin + H2O</text>
        <dbReference type="Rhea" id="RHEA:11920"/>
        <dbReference type="ChEBI" id="CHEBI:15377"/>
        <dbReference type="ChEBI" id="CHEBI:15642"/>
        <dbReference type="ChEBI" id="CHEBI:43120"/>
        <dbReference type="EC" id="4.2.1.96"/>
    </reaction>
</comment>
<evidence type="ECO:0000313" key="5">
    <source>
        <dbReference type="EMBL" id="TGL44968.1"/>
    </source>
</evidence>
<dbReference type="PANTHER" id="PTHR12599:SF0">
    <property type="entry name" value="PTERIN-4-ALPHA-CARBINOLAMINE DEHYDRATASE"/>
    <property type="match status" value="1"/>
</dbReference>
<name>A0A4R9JKY9_9LEPT</name>
<dbReference type="EMBL" id="RQGA01000003">
    <property type="protein sequence ID" value="TGL44968.1"/>
    <property type="molecule type" value="Genomic_DNA"/>
</dbReference>
<dbReference type="InterPro" id="IPR001533">
    <property type="entry name" value="Pterin_deHydtase"/>
</dbReference>
<gene>
    <name evidence="5" type="ORF">EHQ49_05785</name>
</gene>
<dbReference type="EC" id="4.2.1.96" evidence="3"/>
<evidence type="ECO:0000313" key="6">
    <source>
        <dbReference type="Proteomes" id="UP000298125"/>
    </source>
</evidence>
<accession>A0A4R9JKY9</accession>
<dbReference type="GO" id="GO:0006729">
    <property type="term" value="P:tetrahydrobiopterin biosynthetic process"/>
    <property type="evidence" value="ECO:0007669"/>
    <property type="project" value="InterPro"/>
</dbReference>